<comment type="caution">
    <text evidence="2">The sequence shown here is derived from an EMBL/GenBank/DDBJ whole genome shotgun (WGS) entry which is preliminary data.</text>
</comment>
<reference evidence="2 3" key="1">
    <citation type="journal article" date="2019" name="Int. J. Syst. Evol. Microbiol.">
        <title>The Global Catalogue of Microorganisms (GCM) 10K type strain sequencing project: providing services to taxonomists for standard genome sequencing and annotation.</title>
        <authorList>
            <consortium name="The Broad Institute Genomics Platform"/>
            <consortium name="The Broad Institute Genome Sequencing Center for Infectious Disease"/>
            <person name="Wu L."/>
            <person name="Ma J."/>
        </authorList>
    </citation>
    <scope>NUCLEOTIDE SEQUENCE [LARGE SCALE GENOMIC DNA]</scope>
    <source>
        <strain evidence="2 3">JCM 14545</strain>
    </source>
</reference>
<gene>
    <name evidence="2" type="ORF">GCM10009754_49820</name>
</gene>
<proteinExistence type="predicted"/>
<keyword evidence="3" id="KW-1185">Reference proteome</keyword>
<organism evidence="2 3">
    <name type="scientific">Amycolatopsis minnesotensis</name>
    <dbReference type="NCBI Taxonomy" id="337894"/>
    <lineage>
        <taxon>Bacteria</taxon>
        <taxon>Bacillati</taxon>
        <taxon>Actinomycetota</taxon>
        <taxon>Actinomycetes</taxon>
        <taxon>Pseudonocardiales</taxon>
        <taxon>Pseudonocardiaceae</taxon>
        <taxon>Amycolatopsis</taxon>
    </lineage>
</organism>
<accession>A0ABN2RJZ5</accession>
<evidence type="ECO:0000313" key="2">
    <source>
        <dbReference type="EMBL" id="GAA1970115.1"/>
    </source>
</evidence>
<feature type="signal peptide" evidence="1">
    <location>
        <begin position="1"/>
        <end position="30"/>
    </location>
</feature>
<dbReference type="Proteomes" id="UP001501116">
    <property type="component" value="Unassembled WGS sequence"/>
</dbReference>
<protein>
    <submittedName>
        <fullName evidence="2">Uncharacterized protein</fullName>
    </submittedName>
</protein>
<dbReference type="InterPro" id="IPR011043">
    <property type="entry name" value="Gal_Oxase/kelch_b-propeller"/>
</dbReference>
<feature type="chain" id="PRO_5046254595" evidence="1">
    <location>
        <begin position="31"/>
        <end position="405"/>
    </location>
</feature>
<keyword evidence="1" id="KW-0732">Signal</keyword>
<name>A0ABN2RJZ5_9PSEU</name>
<dbReference type="EMBL" id="BAAANN010000020">
    <property type="protein sequence ID" value="GAA1970115.1"/>
    <property type="molecule type" value="Genomic_DNA"/>
</dbReference>
<sequence>MNITPSRPRLVALVAACGLALGLNAQVATAQPDEGWRLDQPLDSTVDRIYSDVAATGGDNAWAVGMKRATGGTGAEIALTHYDGKAWTDAAPAPVSGPARLDVVAAAAPDDVWAAGSASGVAAADVRAHRAIPAGSSGASVVQHWDGKAWQAIERLTPAPGWQSFVSDIAAFGGNSVWLTGFDFQESTSSYEYRLEKWDGKAWQKVALPPGPNGKTATPWTIVGSGPEDITLSADVTEGKKAIPLVYHWDGRVWTVQEVPVPSDYPTGWIANRIAADAKGGVYAVGRPNEWNPSQNPGFVAHWDGKQWASVPASPFTEANATTVDNDGRLWTAGWADGKPHMQFVVWTGKEWQKDELPAEGTSRAEQSSVLAMAPVPGTKKLLAAGLFSSNDLKNTWGMLAAKGF</sequence>
<evidence type="ECO:0000256" key="1">
    <source>
        <dbReference type="SAM" id="SignalP"/>
    </source>
</evidence>
<dbReference type="SUPFAM" id="SSF50965">
    <property type="entry name" value="Galactose oxidase, central domain"/>
    <property type="match status" value="1"/>
</dbReference>
<evidence type="ECO:0000313" key="3">
    <source>
        <dbReference type="Proteomes" id="UP001501116"/>
    </source>
</evidence>
<dbReference type="RefSeq" id="WP_344423425.1">
    <property type="nucleotide sequence ID" value="NZ_BAAANN010000020.1"/>
</dbReference>